<gene>
    <name evidence="4" type="ORF">H8706_06645</name>
</gene>
<dbReference type="CDD" id="cd04301">
    <property type="entry name" value="NAT_SF"/>
    <property type="match status" value="1"/>
</dbReference>
<dbReference type="PANTHER" id="PTHR43072:SF23">
    <property type="entry name" value="UPF0039 PROTEIN C11D3.02C"/>
    <property type="match status" value="1"/>
</dbReference>
<dbReference type="Pfam" id="PF00583">
    <property type="entry name" value="Acetyltransf_1"/>
    <property type="match status" value="1"/>
</dbReference>
<keyword evidence="5" id="KW-1185">Reference proteome</keyword>
<dbReference type="AlphaFoldDB" id="A0A926F867"/>
<accession>A0A926F867</accession>
<protein>
    <submittedName>
        <fullName evidence="4">N-acetyltransferase</fullName>
    </submittedName>
</protein>
<comment type="caution">
    <text evidence="4">The sequence shown here is derived from an EMBL/GenBank/DDBJ whole genome shotgun (WGS) entry which is preliminary data.</text>
</comment>
<dbReference type="GO" id="GO:0016747">
    <property type="term" value="F:acyltransferase activity, transferring groups other than amino-acyl groups"/>
    <property type="evidence" value="ECO:0007669"/>
    <property type="project" value="InterPro"/>
</dbReference>
<dbReference type="Proteomes" id="UP000647416">
    <property type="component" value="Unassembled WGS sequence"/>
</dbReference>
<evidence type="ECO:0000259" key="3">
    <source>
        <dbReference type="PROSITE" id="PS51186"/>
    </source>
</evidence>
<dbReference type="Gene3D" id="3.40.630.30">
    <property type="match status" value="1"/>
</dbReference>
<dbReference type="InterPro" id="IPR000182">
    <property type="entry name" value="GNAT_dom"/>
</dbReference>
<reference evidence="4" key="1">
    <citation type="submission" date="2020-08" db="EMBL/GenBank/DDBJ databases">
        <title>Genome public.</title>
        <authorList>
            <person name="Liu C."/>
            <person name="Sun Q."/>
        </authorList>
    </citation>
    <scope>NUCLEOTIDE SEQUENCE</scope>
    <source>
        <strain evidence="4">NSJ-50</strain>
    </source>
</reference>
<keyword evidence="1" id="KW-0808">Transferase</keyword>
<evidence type="ECO:0000256" key="1">
    <source>
        <dbReference type="ARBA" id="ARBA00022679"/>
    </source>
</evidence>
<sequence length="168" mass="19206">MNIRTAKIEDLKEILDIYNYEVENGISTLDLHKKTYDEQKIWFDAHNKENHPLIVAEDNGIILGYASLSPYRDKEAYKTTVELSVYVSPNYRKMGVATALMSEIIRYAKKDDATHTVVSVITSGNEASCALHEKFGFTFCGTVRRAGKKFGRFLDIDNYYLFTDGEKQ</sequence>
<dbReference type="SUPFAM" id="SSF55729">
    <property type="entry name" value="Acyl-CoA N-acyltransferases (Nat)"/>
    <property type="match status" value="1"/>
</dbReference>
<dbReference type="EMBL" id="JACRTE010000006">
    <property type="protein sequence ID" value="MBC8596546.1"/>
    <property type="molecule type" value="Genomic_DNA"/>
</dbReference>
<dbReference type="RefSeq" id="WP_262432012.1">
    <property type="nucleotide sequence ID" value="NZ_JACRTE010000006.1"/>
</dbReference>
<dbReference type="PROSITE" id="PS51186">
    <property type="entry name" value="GNAT"/>
    <property type="match status" value="1"/>
</dbReference>
<evidence type="ECO:0000313" key="4">
    <source>
        <dbReference type="EMBL" id="MBC8596546.1"/>
    </source>
</evidence>
<feature type="domain" description="N-acetyltransferase" evidence="3">
    <location>
        <begin position="1"/>
        <end position="166"/>
    </location>
</feature>
<dbReference type="InterPro" id="IPR016181">
    <property type="entry name" value="Acyl_CoA_acyltransferase"/>
</dbReference>
<keyword evidence="2" id="KW-0012">Acyltransferase</keyword>
<organism evidence="4 5">
    <name type="scientific">Qingrenia yutianensis</name>
    <dbReference type="NCBI Taxonomy" id="2763676"/>
    <lineage>
        <taxon>Bacteria</taxon>
        <taxon>Bacillati</taxon>
        <taxon>Bacillota</taxon>
        <taxon>Clostridia</taxon>
        <taxon>Eubacteriales</taxon>
        <taxon>Oscillospiraceae</taxon>
        <taxon>Qingrenia</taxon>
    </lineage>
</organism>
<evidence type="ECO:0000256" key="2">
    <source>
        <dbReference type="ARBA" id="ARBA00023315"/>
    </source>
</evidence>
<evidence type="ECO:0000313" key="5">
    <source>
        <dbReference type="Proteomes" id="UP000647416"/>
    </source>
</evidence>
<proteinExistence type="predicted"/>
<dbReference type="PANTHER" id="PTHR43072">
    <property type="entry name" value="N-ACETYLTRANSFERASE"/>
    <property type="match status" value="1"/>
</dbReference>
<name>A0A926F867_9FIRM</name>